<dbReference type="InterPro" id="IPR018062">
    <property type="entry name" value="HTH_AraC-typ_CS"/>
</dbReference>
<keyword evidence="7" id="KW-1185">Reference proteome</keyword>
<feature type="transmembrane region" description="Helical" evidence="4">
    <location>
        <begin position="65"/>
        <end position="90"/>
    </location>
</feature>
<dbReference type="InterPro" id="IPR009057">
    <property type="entry name" value="Homeodomain-like_sf"/>
</dbReference>
<protein>
    <submittedName>
        <fullName evidence="6">AraC family transcriptional regulator</fullName>
    </submittedName>
</protein>
<evidence type="ECO:0000256" key="3">
    <source>
        <dbReference type="ARBA" id="ARBA00023163"/>
    </source>
</evidence>
<feature type="transmembrane region" description="Helical" evidence="4">
    <location>
        <begin position="200"/>
        <end position="219"/>
    </location>
</feature>
<dbReference type="EMBL" id="JABBHF010000008">
    <property type="protein sequence ID" value="NMH88667.1"/>
    <property type="molecule type" value="Genomic_DNA"/>
</dbReference>
<keyword evidence="2" id="KW-0238">DNA-binding</keyword>
<dbReference type="PRINTS" id="PR00032">
    <property type="entry name" value="HTHARAC"/>
</dbReference>
<feature type="transmembrane region" description="Helical" evidence="4">
    <location>
        <begin position="6"/>
        <end position="29"/>
    </location>
</feature>
<dbReference type="SMART" id="SM00342">
    <property type="entry name" value="HTH_ARAC"/>
    <property type="match status" value="1"/>
</dbReference>
<comment type="caution">
    <text evidence="6">The sequence shown here is derived from an EMBL/GenBank/DDBJ whole genome shotgun (WGS) entry which is preliminary data.</text>
</comment>
<keyword evidence="4" id="KW-1133">Transmembrane helix</keyword>
<feature type="transmembrane region" description="Helical" evidence="4">
    <location>
        <begin position="102"/>
        <end position="122"/>
    </location>
</feature>
<dbReference type="RefSeq" id="WP_169674860.1">
    <property type="nucleotide sequence ID" value="NZ_JABBHF010000008.1"/>
</dbReference>
<evidence type="ECO:0000259" key="5">
    <source>
        <dbReference type="PROSITE" id="PS01124"/>
    </source>
</evidence>
<name>A0ABX1RYL4_9FLAO</name>
<keyword evidence="4" id="KW-0812">Transmembrane</keyword>
<feature type="transmembrane region" description="Helical" evidence="4">
    <location>
        <begin position="225"/>
        <end position="243"/>
    </location>
</feature>
<keyword evidence="3" id="KW-0804">Transcription</keyword>
<keyword evidence="4" id="KW-0472">Membrane</keyword>
<evidence type="ECO:0000256" key="2">
    <source>
        <dbReference type="ARBA" id="ARBA00023125"/>
    </source>
</evidence>
<gene>
    <name evidence="6" type="ORF">HHX25_14235</name>
</gene>
<organism evidence="6 7">
    <name type="scientific">Flavivirga algicola</name>
    <dbReference type="NCBI Taxonomy" id="2729136"/>
    <lineage>
        <taxon>Bacteria</taxon>
        <taxon>Pseudomonadati</taxon>
        <taxon>Bacteroidota</taxon>
        <taxon>Flavobacteriia</taxon>
        <taxon>Flavobacteriales</taxon>
        <taxon>Flavobacteriaceae</taxon>
        <taxon>Flavivirga</taxon>
    </lineage>
</organism>
<reference evidence="6 7" key="1">
    <citation type="submission" date="2020-04" db="EMBL/GenBank/DDBJ databases">
        <title>A Flavivirga sp. nov.</title>
        <authorList>
            <person name="Sun X."/>
        </authorList>
    </citation>
    <scope>NUCLEOTIDE SEQUENCE [LARGE SCALE GENOMIC DNA]</scope>
    <source>
        <strain evidence="6 7">Y03</strain>
    </source>
</reference>
<dbReference type="PROSITE" id="PS00041">
    <property type="entry name" value="HTH_ARAC_FAMILY_1"/>
    <property type="match status" value="1"/>
</dbReference>
<dbReference type="InterPro" id="IPR018060">
    <property type="entry name" value="HTH_AraC"/>
</dbReference>
<sequence>MQNIPIHTNIIGLIIFVGICFGFFISYFLIKKSIPNKSPNLYMGMLILVLSFIMLEGWLNYTSYIFKVLWLTNFSEPLNFVIAPLIYLFMTSQLGDKRSRKDGLHFIPFALWFVYCLCFYLQEDIFKYNDNIHVMNLNIPELKITEAYTGDPLGVRNYVNLGTIIHILAYVAVVAHRLLQSAKKRGVTIFKTTDKTLKSLRNSFYHFLIITVILIFVKITFESDVGDYLIFLYICFMVFLTTFQIMNRSSYYTEVSSFLEGPVLKYKKSSLLEDQKDMILNKIIVQMKQEKFYVSSSASLSGLSKAINETSHHVSQVINERLNQSFFELLATHRINEAKAILKTDLGKKLTIEEVAERVGYNSKSAFNSAFKKITSLTPSQYRDS</sequence>
<feature type="transmembrane region" description="Helical" evidence="4">
    <location>
        <begin position="41"/>
        <end position="59"/>
    </location>
</feature>
<keyword evidence="1" id="KW-0805">Transcription regulation</keyword>
<proteinExistence type="predicted"/>
<dbReference type="Proteomes" id="UP000746690">
    <property type="component" value="Unassembled WGS sequence"/>
</dbReference>
<dbReference type="SUPFAM" id="SSF46689">
    <property type="entry name" value="Homeodomain-like"/>
    <property type="match status" value="1"/>
</dbReference>
<evidence type="ECO:0000313" key="7">
    <source>
        <dbReference type="Proteomes" id="UP000746690"/>
    </source>
</evidence>
<dbReference type="Pfam" id="PF12833">
    <property type="entry name" value="HTH_18"/>
    <property type="match status" value="1"/>
</dbReference>
<feature type="transmembrane region" description="Helical" evidence="4">
    <location>
        <begin position="158"/>
        <end position="179"/>
    </location>
</feature>
<dbReference type="InterPro" id="IPR020449">
    <property type="entry name" value="Tscrpt_reg_AraC-type_HTH"/>
</dbReference>
<evidence type="ECO:0000256" key="1">
    <source>
        <dbReference type="ARBA" id="ARBA00023015"/>
    </source>
</evidence>
<dbReference type="PROSITE" id="PS01124">
    <property type="entry name" value="HTH_ARAC_FAMILY_2"/>
    <property type="match status" value="1"/>
</dbReference>
<dbReference type="PANTHER" id="PTHR43280">
    <property type="entry name" value="ARAC-FAMILY TRANSCRIPTIONAL REGULATOR"/>
    <property type="match status" value="1"/>
</dbReference>
<dbReference type="PANTHER" id="PTHR43280:SF29">
    <property type="entry name" value="ARAC-FAMILY TRANSCRIPTIONAL REGULATOR"/>
    <property type="match status" value="1"/>
</dbReference>
<dbReference type="Gene3D" id="1.10.10.60">
    <property type="entry name" value="Homeodomain-like"/>
    <property type="match status" value="1"/>
</dbReference>
<accession>A0ABX1RYL4</accession>
<feature type="domain" description="HTH araC/xylS-type" evidence="5">
    <location>
        <begin position="277"/>
        <end position="385"/>
    </location>
</feature>
<evidence type="ECO:0000313" key="6">
    <source>
        <dbReference type="EMBL" id="NMH88667.1"/>
    </source>
</evidence>
<evidence type="ECO:0000256" key="4">
    <source>
        <dbReference type="SAM" id="Phobius"/>
    </source>
</evidence>